<keyword evidence="2" id="KW-1185">Reference proteome</keyword>
<protein>
    <submittedName>
        <fullName evidence="1">Uncharacterized protein</fullName>
    </submittedName>
</protein>
<comment type="caution">
    <text evidence="1">The sequence shown here is derived from an EMBL/GenBank/DDBJ whole genome shotgun (WGS) entry which is preliminary data.</text>
</comment>
<dbReference type="AlphaFoldDB" id="A0AAV7M946"/>
<reference evidence="1" key="1">
    <citation type="journal article" date="2022" name="bioRxiv">
        <title>Sequencing and chromosome-scale assembly of the giantPleurodeles waltlgenome.</title>
        <authorList>
            <person name="Brown T."/>
            <person name="Elewa A."/>
            <person name="Iarovenko S."/>
            <person name="Subramanian E."/>
            <person name="Araus A.J."/>
            <person name="Petzold A."/>
            <person name="Susuki M."/>
            <person name="Suzuki K.-i.T."/>
            <person name="Hayashi T."/>
            <person name="Toyoda A."/>
            <person name="Oliveira C."/>
            <person name="Osipova E."/>
            <person name="Leigh N.D."/>
            <person name="Simon A."/>
            <person name="Yun M.H."/>
        </authorList>
    </citation>
    <scope>NUCLEOTIDE SEQUENCE</scope>
    <source>
        <strain evidence="1">20211129_DDA</strain>
        <tissue evidence="1">Liver</tissue>
    </source>
</reference>
<organism evidence="1 2">
    <name type="scientific">Pleurodeles waltl</name>
    <name type="common">Iberian ribbed newt</name>
    <dbReference type="NCBI Taxonomy" id="8319"/>
    <lineage>
        <taxon>Eukaryota</taxon>
        <taxon>Metazoa</taxon>
        <taxon>Chordata</taxon>
        <taxon>Craniata</taxon>
        <taxon>Vertebrata</taxon>
        <taxon>Euteleostomi</taxon>
        <taxon>Amphibia</taxon>
        <taxon>Batrachia</taxon>
        <taxon>Caudata</taxon>
        <taxon>Salamandroidea</taxon>
        <taxon>Salamandridae</taxon>
        <taxon>Pleurodelinae</taxon>
        <taxon>Pleurodeles</taxon>
    </lineage>
</organism>
<sequence>MRTHEGQPLPLDNKDIMAAIQGVRGSLETKIDLLSMESTLVREDLCNMSEKMRPVEDLIAALKAETTTLRKQADELRTSVEAMGTRLEDSGLLKEE</sequence>
<evidence type="ECO:0000313" key="2">
    <source>
        <dbReference type="Proteomes" id="UP001066276"/>
    </source>
</evidence>
<dbReference type="Gene3D" id="1.20.5.340">
    <property type="match status" value="1"/>
</dbReference>
<accession>A0AAV7M946</accession>
<dbReference type="EMBL" id="JANPWB010000014">
    <property type="protein sequence ID" value="KAJ1100281.1"/>
    <property type="molecule type" value="Genomic_DNA"/>
</dbReference>
<evidence type="ECO:0000313" key="1">
    <source>
        <dbReference type="EMBL" id="KAJ1100281.1"/>
    </source>
</evidence>
<gene>
    <name evidence="1" type="ORF">NDU88_005367</name>
</gene>
<dbReference type="Proteomes" id="UP001066276">
    <property type="component" value="Chromosome 10"/>
</dbReference>
<name>A0AAV7M946_PLEWA</name>
<proteinExistence type="predicted"/>